<keyword evidence="3" id="KW-0645">Protease</keyword>
<dbReference type="PROSITE" id="PS51276">
    <property type="entry name" value="PEPTIDASE_C56_PFPI"/>
    <property type="match status" value="1"/>
</dbReference>
<keyword evidence="4" id="KW-1185">Reference proteome</keyword>
<gene>
    <name evidence="3" type="ORF">GNZ21_15435</name>
</gene>
<proteinExistence type="inferred from homology"/>
<dbReference type="GO" id="GO:0008233">
    <property type="term" value="F:peptidase activity"/>
    <property type="evidence" value="ECO:0007669"/>
    <property type="project" value="UniProtKB-KW"/>
</dbReference>
<dbReference type="InterPro" id="IPR006286">
    <property type="entry name" value="C56_PfpI-like"/>
</dbReference>
<dbReference type="PANTHER" id="PTHR42733:SF12">
    <property type="entry name" value="PROTEINASE"/>
    <property type="match status" value="1"/>
</dbReference>
<organism evidence="3 4">
    <name type="scientific">Nesterenkonia alkaliphila</name>
    <dbReference type="NCBI Taxonomy" id="1463631"/>
    <lineage>
        <taxon>Bacteria</taxon>
        <taxon>Bacillati</taxon>
        <taxon>Actinomycetota</taxon>
        <taxon>Actinomycetes</taxon>
        <taxon>Micrococcales</taxon>
        <taxon>Micrococcaceae</taxon>
        <taxon>Nesterenkonia</taxon>
    </lineage>
</organism>
<dbReference type="OrthoDB" id="9792284at2"/>
<dbReference type="Pfam" id="PF01965">
    <property type="entry name" value="DJ-1_PfpI"/>
    <property type="match status" value="1"/>
</dbReference>
<dbReference type="SUPFAM" id="SSF52317">
    <property type="entry name" value="Class I glutamine amidotransferase-like"/>
    <property type="match status" value="1"/>
</dbReference>
<dbReference type="InterPro" id="IPR029062">
    <property type="entry name" value="Class_I_gatase-like"/>
</dbReference>
<evidence type="ECO:0000313" key="4">
    <source>
        <dbReference type="Proteomes" id="UP000460157"/>
    </source>
</evidence>
<dbReference type="CDD" id="cd03134">
    <property type="entry name" value="GATase1_PfpI_like"/>
    <property type="match status" value="1"/>
</dbReference>
<evidence type="ECO:0000313" key="3">
    <source>
        <dbReference type="EMBL" id="MVT27730.1"/>
    </source>
</evidence>
<sequence>MADTKIPGLKIAILTTNGVEQPELTEPLAAIQEADGTPVVVSPEEGQIQAMKGDWEHADHFDVDVHLPSADPNDYAGLVLPGGTLNADTLRIDEDAQQFVKAFFDAGKPVAAICHGPWILTEVGAASGRTVTSYPSLKTDLTNAGAEWVDEAAVVSNGLVTSRTPDDLEEFNHAFLTLVSQHSSAQS</sequence>
<name>A0A7K1UMN8_9MICC</name>
<comment type="similarity">
    <text evidence="1">Belongs to the peptidase C56 family.</text>
</comment>
<dbReference type="Gene3D" id="3.40.50.880">
    <property type="match status" value="1"/>
</dbReference>
<dbReference type="NCBIfam" id="TIGR01382">
    <property type="entry name" value="PfpI"/>
    <property type="match status" value="1"/>
</dbReference>
<feature type="domain" description="DJ-1/PfpI" evidence="2">
    <location>
        <begin position="10"/>
        <end position="176"/>
    </location>
</feature>
<dbReference type="GO" id="GO:0006508">
    <property type="term" value="P:proteolysis"/>
    <property type="evidence" value="ECO:0007669"/>
    <property type="project" value="UniProtKB-KW"/>
</dbReference>
<comment type="caution">
    <text evidence="3">The sequence shown here is derived from an EMBL/GenBank/DDBJ whole genome shotgun (WGS) entry which is preliminary data.</text>
</comment>
<evidence type="ECO:0000259" key="2">
    <source>
        <dbReference type="Pfam" id="PF01965"/>
    </source>
</evidence>
<keyword evidence="3" id="KW-0378">Hydrolase</keyword>
<dbReference type="PANTHER" id="PTHR42733">
    <property type="entry name" value="DJ-1 PROTEIN"/>
    <property type="match status" value="1"/>
</dbReference>
<dbReference type="AlphaFoldDB" id="A0A7K1UMN8"/>
<dbReference type="EMBL" id="WRPM01000103">
    <property type="protein sequence ID" value="MVT27730.1"/>
    <property type="molecule type" value="Genomic_DNA"/>
</dbReference>
<dbReference type="InterPro" id="IPR002818">
    <property type="entry name" value="DJ-1/PfpI"/>
</dbReference>
<reference evidence="3 4" key="1">
    <citation type="submission" date="2019-12" db="EMBL/GenBank/DDBJ databases">
        <title>Nesterenkonia muleiensis sp. nov., a novel actinobacterium isolated from sap of Populus euphratica.</title>
        <authorList>
            <person name="Wang R."/>
        </authorList>
    </citation>
    <scope>NUCLEOTIDE SEQUENCE [LARGE SCALE GENOMIC DNA]</scope>
    <source>
        <strain evidence="3 4">F10</strain>
    </source>
</reference>
<protein>
    <submittedName>
        <fullName evidence="3">DJ-1/PfpI/YhbO family deglycase/protease</fullName>
    </submittedName>
</protein>
<dbReference type="RefSeq" id="WP_157325950.1">
    <property type="nucleotide sequence ID" value="NZ_BMFX01000010.1"/>
</dbReference>
<dbReference type="Proteomes" id="UP000460157">
    <property type="component" value="Unassembled WGS sequence"/>
</dbReference>
<accession>A0A7K1UMN8</accession>
<evidence type="ECO:0000256" key="1">
    <source>
        <dbReference type="ARBA" id="ARBA00008542"/>
    </source>
</evidence>